<dbReference type="GO" id="GO:0005524">
    <property type="term" value="F:ATP binding"/>
    <property type="evidence" value="ECO:0007669"/>
    <property type="project" value="UniProtKB-KW"/>
</dbReference>
<feature type="compositionally biased region" description="Basic and acidic residues" evidence="7">
    <location>
        <begin position="81"/>
        <end position="97"/>
    </location>
</feature>
<evidence type="ECO:0000256" key="3">
    <source>
        <dbReference type="ARBA" id="ARBA00022801"/>
    </source>
</evidence>
<dbReference type="Gene3D" id="3.40.50.300">
    <property type="entry name" value="P-loop containing nucleotide triphosphate hydrolases"/>
    <property type="match status" value="2"/>
</dbReference>
<dbReference type="InterPro" id="IPR027417">
    <property type="entry name" value="P-loop_NTPase"/>
</dbReference>
<dbReference type="EC" id="3.6.4.13" evidence="1"/>
<protein>
    <recommendedName>
        <fullName evidence="1">RNA helicase</fullName>
        <ecNumber evidence="1">3.6.4.13</ecNumber>
    </recommendedName>
</protein>
<dbReference type="SUPFAM" id="SSF52540">
    <property type="entry name" value="P-loop containing nucleoside triphosphate hydrolases"/>
    <property type="match status" value="1"/>
</dbReference>
<dbReference type="PROSITE" id="PS51192">
    <property type="entry name" value="HELICASE_ATP_BIND_1"/>
    <property type="match status" value="1"/>
</dbReference>
<dbReference type="PANTHER" id="PTHR47960">
    <property type="entry name" value="DEAD-BOX ATP-DEPENDENT RNA HELICASE 50"/>
    <property type="match status" value="1"/>
</dbReference>
<gene>
    <name evidence="10" type="ORF">TRAPUB_5932</name>
</gene>
<name>A0A1M2W6W3_TRAPU</name>
<keyword evidence="2" id="KW-0547">Nucleotide-binding</keyword>
<feature type="region of interest" description="Disordered" evidence="7">
    <location>
        <begin position="80"/>
        <end position="108"/>
    </location>
</feature>
<keyword evidence="3" id="KW-0378">Hydrolase</keyword>
<evidence type="ECO:0000256" key="6">
    <source>
        <dbReference type="ARBA" id="ARBA00047984"/>
    </source>
</evidence>
<feature type="domain" description="Helicase C-terminal" evidence="9">
    <location>
        <begin position="525"/>
        <end position="712"/>
    </location>
</feature>
<evidence type="ECO:0000256" key="4">
    <source>
        <dbReference type="ARBA" id="ARBA00022806"/>
    </source>
</evidence>
<comment type="catalytic activity">
    <reaction evidence="6">
        <text>ATP + H2O = ADP + phosphate + H(+)</text>
        <dbReference type="Rhea" id="RHEA:13065"/>
        <dbReference type="ChEBI" id="CHEBI:15377"/>
        <dbReference type="ChEBI" id="CHEBI:15378"/>
        <dbReference type="ChEBI" id="CHEBI:30616"/>
        <dbReference type="ChEBI" id="CHEBI:43474"/>
        <dbReference type="ChEBI" id="CHEBI:456216"/>
        <dbReference type="EC" id="3.6.4.13"/>
    </reaction>
</comment>
<dbReference type="GO" id="GO:0003724">
    <property type="term" value="F:RNA helicase activity"/>
    <property type="evidence" value="ECO:0007669"/>
    <property type="project" value="UniProtKB-EC"/>
</dbReference>
<evidence type="ECO:0000256" key="2">
    <source>
        <dbReference type="ARBA" id="ARBA00022741"/>
    </source>
</evidence>
<dbReference type="Pfam" id="PF00270">
    <property type="entry name" value="DEAD"/>
    <property type="match status" value="1"/>
</dbReference>
<comment type="caution">
    <text evidence="10">The sequence shown here is derived from an EMBL/GenBank/DDBJ whole genome shotgun (WGS) entry which is preliminary data.</text>
</comment>
<dbReference type="STRING" id="154538.A0A1M2W6W3"/>
<evidence type="ECO:0000256" key="1">
    <source>
        <dbReference type="ARBA" id="ARBA00012552"/>
    </source>
</evidence>
<dbReference type="SMART" id="SM00487">
    <property type="entry name" value="DEXDc"/>
    <property type="match status" value="1"/>
</dbReference>
<reference evidence="10 11" key="1">
    <citation type="submission" date="2016-10" db="EMBL/GenBank/DDBJ databases">
        <title>Genome sequence of the basidiomycete white-rot fungus Trametes pubescens.</title>
        <authorList>
            <person name="Makela M.R."/>
            <person name="Granchi Z."/>
            <person name="Peng M."/>
            <person name="De Vries R.P."/>
            <person name="Grigoriev I."/>
            <person name="Riley R."/>
            <person name="Hilden K."/>
        </authorList>
    </citation>
    <scope>NUCLEOTIDE SEQUENCE [LARGE SCALE GENOMIC DNA]</scope>
    <source>
        <strain evidence="10 11">FBCC735</strain>
    </source>
</reference>
<dbReference type="SMART" id="SM00490">
    <property type="entry name" value="HELICc"/>
    <property type="match status" value="1"/>
</dbReference>
<keyword evidence="11" id="KW-1185">Reference proteome</keyword>
<evidence type="ECO:0000256" key="5">
    <source>
        <dbReference type="ARBA" id="ARBA00022840"/>
    </source>
</evidence>
<dbReference type="PROSITE" id="PS51194">
    <property type="entry name" value="HELICASE_CTER"/>
    <property type="match status" value="1"/>
</dbReference>
<evidence type="ECO:0000256" key="7">
    <source>
        <dbReference type="SAM" id="MobiDB-lite"/>
    </source>
</evidence>
<dbReference type="OMA" id="HSTIDFI"/>
<accession>A0A1M2W6W3</accession>
<organism evidence="10 11">
    <name type="scientific">Trametes pubescens</name>
    <name type="common">White-rot fungus</name>
    <dbReference type="NCBI Taxonomy" id="154538"/>
    <lineage>
        <taxon>Eukaryota</taxon>
        <taxon>Fungi</taxon>
        <taxon>Dikarya</taxon>
        <taxon>Basidiomycota</taxon>
        <taxon>Agaricomycotina</taxon>
        <taxon>Agaricomycetes</taxon>
        <taxon>Polyporales</taxon>
        <taxon>Polyporaceae</taxon>
        <taxon>Trametes</taxon>
    </lineage>
</organism>
<dbReference type="OrthoDB" id="10256233at2759"/>
<dbReference type="GO" id="GO:0016787">
    <property type="term" value="F:hydrolase activity"/>
    <property type="evidence" value="ECO:0007669"/>
    <property type="project" value="UniProtKB-KW"/>
</dbReference>
<evidence type="ECO:0000259" key="9">
    <source>
        <dbReference type="PROSITE" id="PS51194"/>
    </source>
</evidence>
<dbReference type="AlphaFoldDB" id="A0A1M2W6W3"/>
<dbReference type="Pfam" id="PF00271">
    <property type="entry name" value="Helicase_C"/>
    <property type="match status" value="1"/>
</dbReference>
<proteinExistence type="predicted"/>
<evidence type="ECO:0000259" key="8">
    <source>
        <dbReference type="PROSITE" id="PS51192"/>
    </source>
</evidence>
<dbReference type="InterPro" id="IPR011545">
    <property type="entry name" value="DEAD/DEAH_box_helicase_dom"/>
</dbReference>
<dbReference type="EMBL" id="MNAD01000147">
    <property type="protein sequence ID" value="OJT15604.1"/>
    <property type="molecule type" value="Genomic_DNA"/>
</dbReference>
<evidence type="ECO:0000313" key="11">
    <source>
        <dbReference type="Proteomes" id="UP000184267"/>
    </source>
</evidence>
<evidence type="ECO:0000313" key="10">
    <source>
        <dbReference type="EMBL" id="OJT15604.1"/>
    </source>
</evidence>
<feature type="domain" description="Helicase ATP-binding" evidence="8">
    <location>
        <begin position="224"/>
        <end position="498"/>
    </location>
</feature>
<sequence length="712" mass="78528">MAPADPEMAPADLQTASVELETAPVGLETATVVLETTPVSRIQIVSAKLLTKREGTAPSRTRLVKDLTPSSGKLEVAPSFQRDRAPHHDRTLKEYKPRKPPPPRIFDSREGRHKFVVPAADEDLPVTLKLSGSSRSADFTSGGKYKPPSPGPSYKAKVVNPLSEDFDLDKHAVPTTHLPDKFTSPPLMEGLVQSVHNILGPDAEPTPIQALAIKHLVKPESATPEEHAQYRQFLLASETGSGKSMAYLLPLLQDLKLAELRDTPRRSADPSLPRRAMNPRALVLAPTHELSRQLSGFAKDLLHNVKLRVMCASQANTPSRKKVTASRMADAMGDVAEGDTDISSEIIMRPGAQHRPVDLLVSTPSKVLELFRGRGWDWEVRRSRKDVFTNGCEERKINIPRKYNIGEPQMGLADIEWVVVDEADVLFDPDFQEATRSILAEISAARGHPVPFESDLVLSTADKPTPIDYPFHLLLTSATIPASLAAYVNKFHPTLTRLASPNLHRLPSTLKTENFNWTGGNRDADIEHRLRRVWYEDLQQNKPLSRVLIFCNKSNRVLNLSETLNEKGIASVALTSAGESRKRGSNHHLDGFLRVREHEAPGSTSADAPEVKAEPEAQAEESAAEPRTMDEVKDVPHVMITTSLLSRGLDFSPDVKHVFIVDEPRNMVDFLHRAGRSGRAGEDGKVVVFGKQKGRGSEKARIVRRKVGALKA</sequence>
<keyword evidence="5" id="KW-0067">ATP-binding</keyword>
<dbReference type="Proteomes" id="UP000184267">
    <property type="component" value="Unassembled WGS sequence"/>
</dbReference>
<feature type="region of interest" description="Disordered" evidence="7">
    <location>
        <begin position="599"/>
        <end position="631"/>
    </location>
</feature>
<dbReference type="GO" id="GO:0003676">
    <property type="term" value="F:nucleic acid binding"/>
    <property type="evidence" value="ECO:0007669"/>
    <property type="project" value="InterPro"/>
</dbReference>
<dbReference type="InterPro" id="IPR001650">
    <property type="entry name" value="Helicase_C-like"/>
</dbReference>
<feature type="region of interest" description="Disordered" evidence="7">
    <location>
        <begin position="134"/>
        <end position="153"/>
    </location>
</feature>
<dbReference type="InterPro" id="IPR014001">
    <property type="entry name" value="Helicase_ATP-bd"/>
</dbReference>
<keyword evidence="4 10" id="KW-0347">Helicase</keyword>